<gene>
    <name evidence="1" type="ORF">LCGC14_0271220</name>
</gene>
<accession>A0A0F9X425</accession>
<name>A0A0F9X425_9ZZZZ</name>
<comment type="caution">
    <text evidence="1">The sequence shown here is derived from an EMBL/GenBank/DDBJ whole genome shotgun (WGS) entry which is preliminary data.</text>
</comment>
<dbReference type="AlphaFoldDB" id="A0A0F9X425"/>
<dbReference type="EMBL" id="LAZR01000150">
    <property type="protein sequence ID" value="KKN86253.1"/>
    <property type="molecule type" value="Genomic_DNA"/>
</dbReference>
<sequence>MSESDILFVGSRLAPEMRQVFQNTGTSGAISLPHQAITMVLGDYRPSDKTIFEAPARFRVALCKSFLLISPSFPEFNFDIIWSPLIARLNGEPTLERPSPTDHAVFNFILADGDHVVRAIRTSSISPACSLAMWRAQQTLMAASFTGDELKQEMNALFSQYQRGIPEMFFNETCALGD</sequence>
<organism evidence="1">
    <name type="scientific">marine sediment metagenome</name>
    <dbReference type="NCBI Taxonomy" id="412755"/>
    <lineage>
        <taxon>unclassified sequences</taxon>
        <taxon>metagenomes</taxon>
        <taxon>ecological metagenomes</taxon>
    </lineage>
</organism>
<protein>
    <submittedName>
        <fullName evidence="1">Uncharacterized protein</fullName>
    </submittedName>
</protein>
<evidence type="ECO:0000313" key="1">
    <source>
        <dbReference type="EMBL" id="KKN86253.1"/>
    </source>
</evidence>
<reference evidence="1" key="1">
    <citation type="journal article" date="2015" name="Nature">
        <title>Complex archaea that bridge the gap between prokaryotes and eukaryotes.</title>
        <authorList>
            <person name="Spang A."/>
            <person name="Saw J.H."/>
            <person name="Jorgensen S.L."/>
            <person name="Zaremba-Niedzwiedzka K."/>
            <person name="Martijn J."/>
            <person name="Lind A.E."/>
            <person name="van Eijk R."/>
            <person name="Schleper C."/>
            <person name="Guy L."/>
            <person name="Ettema T.J."/>
        </authorList>
    </citation>
    <scope>NUCLEOTIDE SEQUENCE</scope>
</reference>
<proteinExistence type="predicted"/>